<evidence type="ECO:0000313" key="1">
    <source>
        <dbReference type="EMBL" id="KAG5397572.1"/>
    </source>
</evidence>
<proteinExistence type="predicted"/>
<accession>A0ABQ7MG27</accession>
<protein>
    <submittedName>
        <fullName evidence="1">Uncharacterized protein</fullName>
    </submittedName>
</protein>
<gene>
    <name evidence="1" type="primary">A05p030250.1_BraROA</name>
    <name evidence="1" type="ORF">IGI04_019386</name>
</gene>
<evidence type="ECO:0000313" key="2">
    <source>
        <dbReference type="Proteomes" id="UP000823674"/>
    </source>
</evidence>
<organism evidence="1 2">
    <name type="scientific">Brassica rapa subsp. trilocularis</name>
    <dbReference type="NCBI Taxonomy" id="1813537"/>
    <lineage>
        <taxon>Eukaryota</taxon>
        <taxon>Viridiplantae</taxon>
        <taxon>Streptophyta</taxon>
        <taxon>Embryophyta</taxon>
        <taxon>Tracheophyta</taxon>
        <taxon>Spermatophyta</taxon>
        <taxon>Magnoliopsida</taxon>
        <taxon>eudicotyledons</taxon>
        <taxon>Gunneridae</taxon>
        <taxon>Pentapetalae</taxon>
        <taxon>rosids</taxon>
        <taxon>malvids</taxon>
        <taxon>Brassicales</taxon>
        <taxon>Brassicaceae</taxon>
        <taxon>Brassiceae</taxon>
        <taxon>Brassica</taxon>
    </lineage>
</organism>
<name>A0ABQ7MG27_BRACM</name>
<comment type="caution">
    <text evidence="1">The sequence shown here is derived from an EMBL/GenBank/DDBJ whole genome shotgun (WGS) entry which is preliminary data.</text>
</comment>
<dbReference type="Proteomes" id="UP000823674">
    <property type="component" value="Chromosome A05"/>
</dbReference>
<dbReference type="EMBL" id="JADBGQ010000005">
    <property type="protein sequence ID" value="KAG5397572.1"/>
    <property type="molecule type" value="Genomic_DNA"/>
</dbReference>
<sequence>MVKARKWEETGRSVPSATLVQVRCILMCARRKVKDPCLREIQMFKVHELIKVSNQSITTVAGTCVTNQMVQKGDVADLIRSCSFEVDPGFTVGLRMSSWSEKKSSGRSVWSSGRGSSQSSILDVRGLIRYTAWSVCTVWSEE</sequence>
<reference evidence="1 2" key="1">
    <citation type="submission" date="2021-03" db="EMBL/GenBank/DDBJ databases">
        <authorList>
            <person name="King G.J."/>
            <person name="Bancroft I."/>
            <person name="Baten A."/>
            <person name="Bloomfield J."/>
            <person name="Borpatragohain P."/>
            <person name="He Z."/>
            <person name="Irish N."/>
            <person name="Irwin J."/>
            <person name="Liu K."/>
            <person name="Mauleon R.P."/>
            <person name="Moore J."/>
            <person name="Morris R."/>
            <person name="Ostergaard L."/>
            <person name="Wang B."/>
            <person name="Wells R."/>
        </authorList>
    </citation>
    <scope>NUCLEOTIDE SEQUENCE [LARGE SCALE GENOMIC DNA]</scope>
    <source>
        <strain evidence="1">R-o-18</strain>
        <tissue evidence="1">Leaf</tissue>
    </source>
</reference>
<keyword evidence="2" id="KW-1185">Reference proteome</keyword>